<feature type="domain" description="ABC3 transporter permease C-terminal" evidence="7">
    <location>
        <begin position="263"/>
        <end position="382"/>
    </location>
</feature>
<dbReference type="HOGENOM" id="CLU_009475_3_1_5"/>
<evidence type="ECO:0000256" key="1">
    <source>
        <dbReference type="ARBA" id="ARBA00004651"/>
    </source>
</evidence>
<keyword evidence="4 6" id="KW-1133">Transmembrane helix</keyword>
<name>A0A0H3C977_CAUVN</name>
<gene>
    <name evidence="8" type="ordered locus">CCNA_01834</name>
</gene>
<sequence length="840" mass="85739">MSRTPLAFRLAARELRSGVRGFRIFLACLALGVAAIAAAGSTAEAFRQGLASQAREILGGDLAFSVENRDFTPKERQTFDKLGVTTYAATARAMAQAPSGERRLVNLRGVDGQFPLAGAVTLEGAPNLQAALADRNGVPGAAVEPALMDRLNLKIGDRFEAGPMTLVVGARLTGEPDGLSRGFAIAPRVLVRGEVLERSGLLAPGGLTSRTVRVALSPNQDPRAVGKAVQASLPDSRMRVRDRLDAAPGARRLIDQLEYFLGFIGLASLVAGGLGVAGAVSAYLSAREPAIAVLKALGAQSGLIRDLHLIQIAVLALLGIAIGLVVGGAAPLILGQLAGSSLPVPALFKVYPLPLAKAALFGLLAAAAFSLLPLARARTTPPSALFRRAPKGRLPFGVETVGAALAGLGLAALAVATAPTPMAAAIMIAGVAVSFGLLAALGRSAAWAAGKARGLTRGPAKLGLANLAGPRSAARTASPAIGLGVALLACVVLIQSALLAQVSDVAPRTAPAMVFTEIPADQAATFDATAASVMGPLTEDAYLRMPFVTGRIIAVKGKPIDPKSVKPSARWAFDNDISLSTLGKEPKNAGVVAGRWWAENDTGPPKLAMSAEIAEAAGLKLGDTVTLLVLGQEIQARITVLRTIEFGGFGPNFNLILNPATLEGAELRSVAIARMDKAQEAALTRKLGQTLPTVNVISVREQLESAAALFDRLALAVRGAAAVAGLAGLLVLAGAIAAGARARAREAATLKVLGATRGQILLAYVIEYGAVGLIAGAAGVLFGFAAAWPVVVKVFEATWSVDWSGVLALLAGATGLATLGGLIAASLALAQRPAPVLRGD</sequence>
<dbReference type="EC" id="1.1.1.-" evidence="8"/>
<feature type="transmembrane region" description="Helical" evidence="6">
    <location>
        <begin position="354"/>
        <end position="375"/>
    </location>
</feature>
<feature type="transmembrane region" description="Helical" evidence="6">
    <location>
        <begin position="806"/>
        <end position="830"/>
    </location>
</feature>
<dbReference type="InterPro" id="IPR003838">
    <property type="entry name" value="ABC3_permease_C"/>
</dbReference>
<feature type="transmembrane region" description="Helical" evidence="6">
    <location>
        <begin position="761"/>
        <end position="786"/>
    </location>
</feature>
<evidence type="ECO:0000256" key="3">
    <source>
        <dbReference type="ARBA" id="ARBA00022692"/>
    </source>
</evidence>
<dbReference type="RefSeq" id="WP_010919626.1">
    <property type="nucleotide sequence ID" value="NC_011916.1"/>
</dbReference>
<dbReference type="GO" id="GO:0005886">
    <property type="term" value="C:plasma membrane"/>
    <property type="evidence" value="ECO:0007669"/>
    <property type="project" value="UniProtKB-SubCell"/>
</dbReference>
<proteinExistence type="predicted"/>
<dbReference type="OrthoDB" id="9775544at2"/>
<evidence type="ECO:0000259" key="7">
    <source>
        <dbReference type="Pfam" id="PF02687"/>
    </source>
</evidence>
<dbReference type="PANTHER" id="PTHR30287:SF1">
    <property type="entry name" value="INNER MEMBRANE PROTEIN"/>
    <property type="match status" value="1"/>
</dbReference>
<dbReference type="GO" id="GO:0016491">
    <property type="term" value="F:oxidoreductase activity"/>
    <property type="evidence" value="ECO:0007669"/>
    <property type="project" value="UniProtKB-KW"/>
</dbReference>
<feature type="transmembrane region" description="Helical" evidence="6">
    <location>
        <begin position="259"/>
        <end position="286"/>
    </location>
</feature>
<dbReference type="PATRIC" id="fig|565050.3.peg.1800"/>
<protein>
    <submittedName>
        <fullName evidence="8">Oxidoreductase</fullName>
        <ecNumber evidence="8">1.1.1.-</ecNumber>
    </submittedName>
</protein>
<keyword evidence="3 6" id="KW-0812">Transmembrane</keyword>
<dbReference type="GeneID" id="7331382"/>
<evidence type="ECO:0000256" key="2">
    <source>
        <dbReference type="ARBA" id="ARBA00022475"/>
    </source>
</evidence>
<feature type="domain" description="ABC3 transporter permease C-terminal" evidence="7">
    <location>
        <begin position="721"/>
        <end position="830"/>
    </location>
</feature>
<keyword evidence="5 6" id="KW-0472">Membrane</keyword>
<evidence type="ECO:0000256" key="6">
    <source>
        <dbReference type="SAM" id="Phobius"/>
    </source>
</evidence>
<comment type="subcellular location">
    <subcellularLocation>
        <location evidence="1">Cell membrane</location>
        <topology evidence="1">Multi-pass membrane protein</topology>
    </subcellularLocation>
</comment>
<dbReference type="PANTHER" id="PTHR30287">
    <property type="entry name" value="MEMBRANE COMPONENT OF PREDICTED ABC SUPERFAMILY METABOLITE UPTAKE TRANSPORTER"/>
    <property type="match status" value="1"/>
</dbReference>
<keyword evidence="8" id="KW-0560">Oxidoreductase</keyword>
<feature type="transmembrane region" description="Helical" evidence="6">
    <location>
        <begin position="396"/>
        <end position="416"/>
    </location>
</feature>
<accession>A0A0H3C977</accession>
<evidence type="ECO:0000313" key="9">
    <source>
        <dbReference type="Proteomes" id="UP000001364"/>
    </source>
</evidence>
<feature type="transmembrane region" description="Helical" evidence="6">
    <location>
        <begin position="307"/>
        <end position="334"/>
    </location>
</feature>
<dbReference type="InterPro" id="IPR038766">
    <property type="entry name" value="Membrane_comp_ABC_pdt"/>
</dbReference>
<keyword evidence="2" id="KW-1003">Cell membrane</keyword>
<organism evidence="8 9">
    <name type="scientific">Caulobacter vibrioides (strain NA1000 / CB15N)</name>
    <name type="common">Caulobacter crescentus</name>
    <dbReference type="NCBI Taxonomy" id="565050"/>
    <lineage>
        <taxon>Bacteria</taxon>
        <taxon>Pseudomonadati</taxon>
        <taxon>Pseudomonadota</taxon>
        <taxon>Alphaproteobacteria</taxon>
        <taxon>Caulobacterales</taxon>
        <taxon>Caulobacteraceae</taxon>
        <taxon>Caulobacter</taxon>
    </lineage>
</organism>
<dbReference type="Pfam" id="PF02687">
    <property type="entry name" value="FtsX"/>
    <property type="match status" value="2"/>
</dbReference>
<feature type="transmembrane region" description="Helical" evidence="6">
    <location>
        <begin position="480"/>
        <end position="500"/>
    </location>
</feature>
<evidence type="ECO:0000256" key="5">
    <source>
        <dbReference type="ARBA" id="ARBA00023136"/>
    </source>
</evidence>
<dbReference type="Proteomes" id="UP000001364">
    <property type="component" value="Chromosome"/>
</dbReference>
<feature type="transmembrane region" description="Helical" evidence="6">
    <location>
        <begin position="719"/>
        <end position="740"/>
    </location>
</feature>
<dbReference type="EMBL" id="CP001340">
    <property type="protein sequence ID" value="ACL95299.1"/>
    <property type="molecule type" value="Genomic_DNA"/>
</dbReference>
<reference evidence="8 9" key="1">
    <citation type="journal article" date="2010" name="J. Bacteriol.">
        <title>The genetic basis of laboratory adaptation in Caulobacter crescentus.</title>
        <authorList>
            <person name="Marks M.E."/>
            <person name="Castro-Rojas C.M."/>
            <person name="Teiling C."/>
            <person name="Du L."/>
            <person name="Kapatral V."/>
            <person name="Walunas T.L."/>
            <person name="Crosson S."/>
        </authorList>
    </citation>
    <scope>NUCLEOTIDE SEQUENCE [LARGE SCALE GENOMIC DNA]</scope>
    <source>
        <strain evidence="9">NA1000 / CB15N</strain>
    </source>
</reference>
<dbReference type="SMR" id="A0A0H3C977"/>
<keyword evidence="9" id="KW-1185">Reference proteome</keyword>
<dbReference type="PhylomeDB" id="A0A0H3C977"/>
<feature type="transmembrane region" description="Helical" evidence="6">
    <location>
        <begin position="422"/>
        <end position="441"/>
    </location>
</feature>
<dbReference type="KEGG" id="ccs:CCNA_01834"/>
<dbReference type="AlphaFoldDB" id="A0A0H3C977"/>
<dbReference type="RefSeq" id="YP_002517207.1">
    <property type="nucleotide sequence ID" value="NC_011916.1"/>
</dbReference>
<evidence type="ECO:0000313" key="8">
    <source>
        <dbReference type="EMBL" id="ACL95299.1"/>
    </source>
</evidence>
<evidence type="ECO:0000256" key="4">
    <source>
        <dbReference type="ARBA" id="ARBA00022989"/>
    </source>
</evidence>